<dbReference type="OrthoDB" id="419711at2759"/>
<gene>
    <name evidence="2" type="ORF">OS493_033339</name>
</gene>
<keyword evidence="1" id="KW-1133">Transmembrane helix</keyword>
<dbReference type="PANTHER" id="PTHR12242:SF1">
    <property type="entry name" value="MYND-TYPE DOMAIN-CONTAINING PROTEIN"/>
    <property type="match status" value="1"/>
</dbReference>
<proteinExistence type="predicted"/>
<feature type="transmembrane region" description="Helical" evidence="1">
    <location>
        <begin position="245"/>
        <end position="270"/>
    </location>
</feature>
<organism evidence="2 3">
    <name type="scientific">Desmophyllum pertusum</name>
    <dbReference type="NCBI Taxonomy" id="174260"/>
    <lineage>
        <taxon>Eukaryota</taxon>
        <taxon>Metazoa</taxon>
        <taxon>Cnidaria</taxon>
        <taxon>Anthozoa</taxon>
        <taxon>Hexacorallia</taxon>
        <taxon>Scleractinia</taxon>
        <taxon>Caryophylliina</taxon>
        <taxon>Caryophylliidae</taxon>
        <taxon>Desmophyllum</taxon>
    </lineage>
</organism>
<evidence type="ECO:0000256" key="1">
    <source>
        <dbReference type="SAM" id="Phobius"/>
    </source>
</evidence>
<dbReference type="Proteomes" id="UP001163046">
    <property type="component" value="Unassembled WGS sequence"/>
</dbReference>
<keyword evidence="3" id="KW-1185">Reference proteome</keyword>
<dbReference type="PANTHER" id="PTHR12242">
    <property type="entry name" value="OS02G0130600 PROTEIN-RELATED"/>
    <property type="match status" value="1"/>
</dbReference>
<protein>
    <recommendedName>
        <fullName evidence="4">Protein rolling stone</fullName>
    </recommendedName>
</protein>
<keyword evidence="1" id="KW-0812">Transmembrane</keyword>
<feature type="transmembrane region" description="Helical" evidence="1">
    <location>
        <begin position="65"/>
        <end position="86"/>
    </location>
</feature>
<reference evidence="2" key="1">
    <citation type="submission" date="2023-01" db="EMBL/GenBank/DDBJ databases">
        <title>Genome assembly of the deep-sea coral Lophelia pertusa.</title>
        <authorList>
            <person name="Herrera S."/>
            <person name="Cordes E."/>
        </authorList>
    </citation>
    <scope>NUCLEOTIDE SEQUENCE</scope>
    <source>
        <strain evidence="2">USNM1676648</strain>
        <tissue evidence="2">Polyp</tissue>
    </source>
</reference>
<comment type="caution">
    <text evidence="2">The sequence shown here is derived from an EMBL/GenBank/DDBJ whole genome shotgun (WGS) entry which is preliminary data.</text>
</comment>
<accession>A0A9W9Z969</accession>
<dbReference type="AlphaFoldDB" id="A0A9W9Z969"/>
<dbReference type="GO" id="GO:0016020">
    <property type="term" value="C:membrane"/>
    <property type="evidence" value="ECO:0007669"/>
    <property type="project" value="TreeGrafter"/>
</dbReference>
<feature type="transmembrane region" description="Helical" evidence="1">
    <location>
        <begin position="182"/>
        <end position="201"/>
    </location>
</feature>
<evidence type="ECO:0000313" key="3">
    <source>
        <dbReference type="Proteomes" id="UP001163046"/>
    </source>
</evidence>
<dbReference type="EMBL" id="MU826393">
    <property type="protein sequence ID" value="KAJ7376714.1"/>
    <property type="molecule type" value="Genomic_DNA"/>
</dbReference>
<feature type="transmembrane region" description="Helical" evidence="1">
    <location>
        <begin position="208"/>
        <end position="225"/>
    </location>
</feature>
<feature type="transmembrane region" description="Helical" evidence="1">
    <location>
        <begin position="33"/>
        <end position="53"/>
    </location>
</feature>
<name>A0A9W9Z969_9CNID</name>
<feature type="transmembrane region" description="Helical" evidence="1">
    <location>
        <begin position="142"/>
        <end position="162"/>
    </location>
</feature>
<sequence>MCLDEFRLRNFKLWHPIPVDFTHSPWLSLPFFVFYRVIVTGYNLAWLIYNIYLKQVKLFIYLTDWTYLMLNLYFLFATTLTISAFYHEYRMRRAARPSTNEKREPGVEIEMGSGDENANRYDAATEEAREEDALRIHHKMLWFLYIISANAGLVVTAGYWPWSVIYEDNEPIDVNNITKHALNTVFILIDTFLSSVPVRLFHSVYPMLYMVVYMSFTVAYWQLGGTNLKGEPFIYTLLDYDNFEASTGVIIAAYLLLGQPILQLILFGFVKIRDCLRGRQEN</sequence>
<dbReference type="InterPro" id="IPR049352">
    <property type="entry name" value="Rost"/>
</dbReference>
<dbReference type="Pfam" id="PF21534">
    <property type="entry name" value="Rost"/>
    <property type="match status" value="1"/>
</dbReference>
<keyword evidence="1" id="KW-0472">Membrane</keyword>
<evidence type="ECO:0008006" key="4">
    <source>
        <dbReference type="Google" id="ProtNLM"/>
    </source>
</evidence>
<evidence type="ECO:0000313" key="2">
    <source>
        <dbReference type="EMBL" id="KAJ7376714.1"/>
    </source>
</evidence>